<reference evidence="1 2" key="1">
    <citation type="submission" date="2019-03" db="EMBL/GenBank/DDBJ databases">
        <title>Above-ground endophytic microbial communities from plants in different locations in the United States.</title>
        <authorList>
            <person name="Frank C."/>
        </authorList>
    </citation>
    <scope>NUCLEOTIDE SEQUENCE [LARGE SCALE GENOMIC DNA]</scope>
    <source>
        <strain evidence="1 2">LP_13_YM</strain>
    </source>
</reference>
<dbReference type="NCBIfam" id="TIGR03359">
    <property type="entry name" value="VI_chp_6"/>
    <property type="match status" value="1"/>
</dbReference>
<dbReference type="PANTHER" id="PTHR35370">
    <property type="entry name" value="CYTOPLASMIC PROTEIN-RELATED-RELATED"/>
    <property type="match status" value="1"/>
</dbReference>
<gene>
    <name evidence="1" type="ORF">EC912_101299</name>
</gene>
<protein>
    <submittedName>
        <fullName evidence="1">Type VI secretion system protein ImpG</fullName>
    </submittedName>
</protein>
<evidence type="ECO:0000313" key="2">
    <source>
        <dbReference type="Proteomes" id="UP000295645"/>
    </source>
</evidence>
<dbReference type="RefSeq" id="WP_165973462.1">
    <property type="nucleotide sequence ID" value="NZ_SMCS01000001.1"/>
</dbReference>
<dbReference type="Proteomes" id="UP000295645">
    <property type="component" value="Unassembled WGS sequence"/>
</dbReference>
<accession>A0A4V2W4V0</accession>
<dbReference type="InterPro" id="IPR010272">
    <property type="entry name" value="T6SS_TssF"/>
</dbReference>
<dbReference type="PANTHER" id="PTHR35370:SF1">
    <property type="entry name" value="TYPE VI SECRETION SYSTEM COMPONENT TSSF1"/>
    <property type="match status" value="1"/>
</dbReference>
<keyword evidence="2" id="KW-1185">Reference proteome</keyword>
<dbReference type="EMBL" id="SMCS01000001">
    <property type="protein sequence ID" value="TCV97299.1"/>
    <property type="molecule type" value="Genomic_DNA"/>
</dbReference>
<name>A0A4V2W4V0_9GAMM</name>
<dbReference type="AlphaFoldDB" id="A0A4V2W4V0"/>
<sequence>MDDGLLRHYEEELRFLRDSGVEFARAYPAVASRLGLDDERTADPGVERLLEGLAFLTARIQRQMDAGFPQFTENLLSLIDPSALAMVPSMAVLRFEPDIAERSLAAGYRVPMGTPVRATAEAMRDCEFRTSRDVTLWPLAIDGIDLLHGSVLRLRLRCAAGCRFSDLSLDELPLFIPGNGAVANFLYEALICPAGVFYAMAADEPMSGENRHAAIHTFSISPPADEDDIYPDRGNTALRTLRHFLAFPQGGRFVRLAGLAPAVRSCHGDRLDLHIPVGSRASTLLKTLDDQCLALFCTPVLNLFRKRTERILVDGKTDDIRVVVDRSRPRDYDVYGIESVHMRHNGRSGAHPLHPAYSATDTHNDAGYYRIRRSPRMAAGGDMDQAGYRHSDTFISIVESGVQAEPAGMGELSIVAWCTNGALPYAMAHRGGATFVLDAGGPVRGVRCMAGPSRAMGPPPPDRQLWHALAYVSRSYLQLACDDAEAGAAALRDLLRSQVDGANAPAGRLIDGIRGLRSEPAFRRAPGPGPVSFARGLRLLLTLDDDACESVGACLAAAALEVFFARYAALNTFTETVLETTRRGRVAEWPARAGRCVLL</sequence>
<organism evidence="1 2">
    <name type="scientific">Luteibacter rhizovicinus</name>
    <dbReference type="NCBI Taxonomy" id="242606"/>
    <lineage>
        <taxon>Bacteria</taxon>
        <taxon>Pseudomonadati</taxon>
        <taxon>Pseudomonadota</taxon>
        <taxon>Gammaproteobacteria</taxon>
        <taxon>Lysobacterales</taxon>
        <taxon>Rhodanobacteraceae</taxon>
        <taxon>Luteibacter</taxon>
    </lineage>
</organism>
<evidence type="ECO:0000313" key="1">
    <source>
        <dbReference type="EMBL" id="TCV97299.1"/>
    </source>
</evidence>
<comment type="caution">
    <text evidence="1">The sequence shown here is derived from an EMBL/GenBank/DDBJ whole genome shotgun (WGS) entry which is preliminary data.</text>
</comment>
<dbReference type="Pfam" id="PF05947">
    <property type="entry name" value="T6SS_TssF"/>
    <property type="match status" value="1"/>
</dbReference>
<dbReference type="PIRSF" id="PIRSF028304">
    <property type="entry name" value="UCP028304"/>
    <property type="match status" value="1"/>
</dbReference>
<proteinExistence type="predicted"/>